<reference evidence="2 3" key="1">
    <citation type="submission" date="2014-11" db="EMBL/GenBank/DDBJ databases">
        <authorList>
            <person name="Zhu J."/>
            <person name="Qi W."/>
            <person name="Song R."/>
        </authorList>
    </citation>
    <scope>NUCLEOTIDE SEQUENCE [LARGE SCALE GENOMIC DNA]</scope>
</reference>
<name>A0A0G4EFQ0_VITBC</name>
<feature type="compositionally biased region" description="Low complexity" evidence="1">
    <location>
        <begin position="63"/>
        <end position="104"/>
    </location>
</feature>
<proteinExistence type="predicted"/>
<sequence>MDIPSLIERGYRAEDVPSPTVPDDDSQTSRTRPRRCTSSSGNGGVPRNSIRIDLTTDDDDEPAPAAAAAGAAQPAAAHELRAPAAASAALSRDGMSASHHAAAAESPDARRQEDESQDESQRTLDSLELLDLLHKVKRRRPDRLPATNPQPQPQTAAAGGDNEAPCEQQQSAPAHQPAAPPRPPSGAAESVDDSMGFSSVFSCHVAAPPPRVESYREQDSAHKDAQPSGAPMGADQEQQKIGSEGDNVSMEEGEGEEEPACLRPRALARWVDVLYMGGLADIDSRMLAEIPRGAAAPRAPPTPIEEDGCDSPACPPTVPDMDG</sequence>
<evidence type="ECO:0000313" key="2">
    <source>
        <dbReference type="EMBL" id="CEL94203.1"/>
    </source>
</evidence>
<dbReference type="EMBL" id="CDMY01000209">
    <property type="protein sequence ID" value="CEL94203.1"/>
    <property type="molecule type" value="Genomic_DNA"/>
</dbReference>
<dbReference type="InParanoid" id="A0A0G4EFQ0"/>
<accession>A0A0G4EFQ0</accession>
<protein>
    <submittedName>
        <fullName evidence="2">Uncharacterized protein</fullName>
    </submittedName>
</protein>
<organism evidence="2 3">
    <name type="scientific">Vitrella brassicaformis (strain CCMP3155)</name>
    <dbReference type="NCBI Taxonomy" id="1169540"/>
    <lineage>
        <taxon>Eukaryota</taxon>
        <taxon>Sar</taxon>
        <taxon>Alveolata</taxon>
        <taxon>Colpodellida</taxon>
        <taxon>Vitrellaceae</taxon>
        <taxon>Vitrella</taxon>
    </lineage>
</organism>
<gene>
    <name evidence="2" type="ORF">Vbra_7183</name>
</gene>
<dbReference type="Proteomes" id="UP000041254">
    <property type="component" value="Unassembled WGS sequence"/>
</dbReference>
<feature type="compositionally biased region" description="Low complexity" evidence="1">
    <location>
        <begin position="168"/>
        <end position="177"/>
    </location>
</feature>
<feature type="region of interest" description="Disordered" evidence="1">
    <location>
        <begin position="293"/>
        <end position="323"/>
    </location>
</feature>
<feature type="compositionally biased region" description="Pro residues" evidence="1">
    <location>
        <begin position="313"/>
        <end position="323"/>
    </location>
</feature>
<evidence type="ECO:0000313" key="3">
    <source>
        <dbReference type="Proteomes" id="UP000041254"/>
    </source>
</evidence>
<dbReference type="VEuPathDB" id="CryptoDB:Vbra_7183"/>
<feature type="region of interest" description="Disordered" evidence="1">
    <location>
        <begin position="1"/>
        <end position="194"/>
    </location>
</feature>
<evidence type="ECO:0000256" key="1">
    <source>
        <dbReference type="SAM" id="MobiDB-lite"/>
    </source>
</evidence>
<feature type="compositionally biased region" description="Basic and acidic residues" evidence="1">
    <location>
        <begin position="213"/>
        <end position="225"/>
    </location>
</feature>
<dbReference type="AlphaFoldDB" id="A0A0G4EFQ0"/>
<feature type="compositionally biased region" description="Acidic residues" evidence="1">
    <location>
        <begin position="249"/>
        <end position="259"/>
    </location>
</feature>
<feature type="compositionally biased region" description="Basic and acidic residues" evidence="1">
    <location>
        <begin position="107"/>
        <end position="122"/>
    </location>
</feature>
<feature type="region of interest" description="Disordered" evidence="1">
    <location>
        <begin position="208"/>
        <end position="263"/>
    </location>
</feature>
<keyword evidence="3" id="KW-1185">Reference proteome</keyword>
<feature type="compositionally biased region" description="Low complexity" evidence="1">
    <location>
        <begin position="145"/>
        <end position="158"/>
    </location>
</feature>